<dbReference type="RefSeq" id="WP_006779244.1">
    <property type="nucleotide sequence ID" value="NZ_CP040506.1"/>
</dbReference>
<keyword evidence="3" id="KW-0472">Membrane</keyword>
<evidence type="ECO:0000256" key="2">
    <source>
        <dbReference type="PIRSR" id="PIRSR605754-1"/>
    </source>
</evidence>
<keyword evidence="3" id="KW-0812">Transmembrane</keyword>
<comment type="caution">
    <text evidence="4">The sequence shown here is derived from an EMBL/GenBank/DDBJ whole genome shotgun (WGS) entry which is preliminary data.</text>
</comment>
<dbReference type="InterPro" id="IPR023365">
    <property type="entry name" value="Sortase_dom-sf"/>
</dbReference>
<dbReference type="Pfam" id="PF04203">
    <property type="entry name" value="Sortase"/>
    <property type="match status" value="1"/>
</dbReference>
<gene>
    <name evidence="4" type="ORF">HMPREF9473_01259</name>
</gene>
<reference evidence="4 5" key="1">
    <citation type="submission" date="2011-08" db="EMBL/GenBank/DDBJ databases">
        <title>The Genome Sequence of Clostridium hathewayi WAL-18680.</title>
        <authorList>
            <consortium name="The Broad Institute Genome Sequencing Platform"/>
            <person name="Earl A."/>
            <person name="Ward D."/>
            <person name="Feldgarden M."/>
            <person name="Gevers D."/>
            <person name="Finegold S.M."/>
            <person name="Summanen P.H."/>
            <person name="Molitoris D.R."/>
            <person name="Song M."/>
            <person name="Daigneault M."/>
            <person name="Allen-Vercoe E."/>
            <person name="Young S.K."/>
            <person name="Zeng Q."/>
            <person name="Gargeya S."/>
            <person name="Fitzgerald M."/>
            <person name="Haas B."/>
            <person name="Abouelleil A."/>
            <person name="Alvarado L."/>
            <person name="Arachchi H.M."/>
            <person name="Berlin A."/>
            <person name="Brown A."/>
            <person name="Chapman S.B."/>
            <person name="Chen Z."/>
            <person name="Dunbar C."/>
            <person name="Freedman E."/>
            <person name="Gearin G."/>
            <person name="Gellesch M."/>
            <person name="Goldberg J."/>
            <person name="Griggs A."/>
            <person name="Gujja S."/>
            <person name="Heiman D."/>
            <person name="Howarth C."/>
            <person name="Larson L."/>
            <person name="Lui A."/>
            <person name="MacDonald P.J.P."/>
            <person name="Montmayeur A."/>
            <person name="Murphy C."/>
            <person name="Neiman D."/>
            <person name="Pearson M."/>
            <person name="Priest M."/>
            <person name="Roberts A."/>
            <person name="Saif S."/>
            <person name="Shea T."/>
            <person name="Shenoy N."/>
            <person name="Sisk P."/>
            <person name="Stolte C."/>
            <person name="Sykes S."/>
            <person name="Wortman J."/>
            <person name="Nusbaum C."/>
            <person name="Birren B."/>
        </authorList>
    </citation>
    <scope>NUCLEOTIDE SEQUENCE [LARGE SCALE GENOMIC DNA]</scope>
    <source>
        <strain evidence="4 5">WAL-18680</strain>
    </source>
</reference>
<dbReference type="CDD" id="cd05826">
    <property type="entry name" value="Sortase_B"/>
    <property type="match status" value="1"/>
</dbReference>
<dbReference type="SUPFAM" id="SSF63817">
    <property type="entry name" value="Sortase"/>
    <property type="match status" value="1"/>
</dbReference>
<keyword evidence="5" id="KW-1185">Reference proteome</keyword>
<evidence type="ECO:0000256" key="1">
    <source>
        <dbReference type="ARBA" id="ARBA00022801"/>
    </source>
</evidence>
<proteinExistence type="predicted"/>
<feature type="active site" description="Acyl-thioester intermediate" evidence="2">
    <location>
        <position position="254"/>
    </location>
</feature>
<evidence type="ECO:0008006" key="6">
    <source>
        <dbReference type="Google" id="ProtNLM"/>
    </source>
</evidence>
<dbReference type="Proteomes" id="UP000005384">
    <property type="component" value="Unassembled WGS sequence"/>
</dbReference>
<dbReference type="InterPro" id="IPR009835">
    <property type="entry name" value="SrtB"/>
</dbReference>
<keyword evidence="1" id="KW-0378">Hydrolase</keyword>
<dbReference type="AlphaFoldDB" id="G5ICS4"/>
<accession>G5ICS4</accession>
<dbReference type="PATRIC" id="fig|742737.3.peg.1268"/>
<dbReference type="HOGENOM" id="CLU_034078_1_0_9"/>
<feature type="active site" description="Proton donor/acceptor" evidence="2">
    <location>
        <position position="157"/>
    </location>
</feature>
<protein>
    <recommendedName>
        <fullName evidence="6">SrtB family sortase</fullName>
    </recommendedName>
</protein>
<evidence type="ECO:0000313" key="5">
    <source>
        <dbReference type="Proteomes" id="UP000005384"/>
    </source>
</evidence>
<name>G5ICS4_9FIRM</name>
<evidence type="ECO:0000256" key="3">
    <source>
        <dbReference type="SAM" id="Phobius"/>
    </source>
</evidence>
<dbReference type="Gene3D" id="2.40.260.10">
    <property type="entry name" value="Sortase"/>
    <property type="match status" value="1"/>
</dbReference>
<evidence type="ECO:0000313" key="4">
    <source>
        <dbReference type="EMBL" id="EHI60695.1"/>
    </source>
</evidence>
<dbReference type="EMBL" id="ADLN01000012">
    <property type="protein sequence ID" value="EHI60695.1"/>
    <property type="molecule type" value="Genomic_DNA"/>
</dbReference>
<dbReference type="InterPro" id="IPR005754">
    <property type="entry name" value="Sortase"/>
</dbReference>
<sequence>MSNQIKRWLCTILAALGAIFFVYFAVSFVATQNAYRHSESDLQNVMAIRGEMPHTLSKEVKSQMDEASVRAAEYEEHLARREGYQRLMVENPDMIGWIRIEGTPVDYPVMQTLDEPDYYYRRGFDREYSAYGMIYMDAVCTITEEETVSPNYILYGHHMKNGSMFASLEQYGSEEYYKEHPFVEFDTENEFGSYEIIGAVRLPAAQLNGEFTATLAARTEEDYENLVRYVKEHTFYETGVDAQWPEQLLTLTTCEYTQKDGRLLVVARKKQG</sequence>
<keyword evidence="3" id="KW-1133">Transmembrane helix</keyword>
<feature type="transmembrane region" description="Helical" evidence="3">
    <location>
        <begin position="12"/>
        <end position="30"/>
    </location>
</feature>
<dbReference type="OrthoDB" id="9806013at2"/>
<organism evidence="4 5">
    <name type="scientific">Hungatella hathewayi WAL-18680</name>
    <dbReference type="NCBI Taxonomy" id="742737"/>
    <lineage>
        <taxon>Bacteria</taxon>
        <taxon>Bacillati</taxon>
        <taxon>Bacillota</taxon>
        <taxon>Clostridia</taxon>
        <taxon>Lachnospirales</taxon>
        <taxon>Lachnospiraceae</taxon>
        <taxon>Hungatella</taxon>
    </lineage>
</organism>
<dbReference type="GO" id="GO:0016787">
    <property type="term" value="F:hydrolase activity"/>
    <property type="evidence" value="ECO:0007669"/>
    <property type="project" value="UniProtKB-KW"/>
</dbReference>